<proteinExistence type="predicted"/>
<evidence type="ECO:0000313" key="4">
    <source>
        <dbReference type="EMBL" id="MTE26718.1"/>
    </source>
</evidence>
<name>A0A7K1GE81_9FLAO</name>
<dbReference type="InterPro" id="IPR011992">
    <property type="entry name" value="EF-hand-dom_pair"/>
</dbReference>
<feature type="chain" id="PRO_5029785831" description="EF-hand domain-containing protein" evidence="2">
    <location>
        <begin position="24"/>
        <end position="108"/>
    </location>
</feature>
<dbReference type="SMART" id="SM00054">
    <property type="entry name" value="EFh"/>
    <property type="match status" value="2"/>
</dbReference>
<evidence type="ECO:0000256" key="1">
    <source>
        <dbReference type="SAM" id="MobiDB-lite"/>
    </source>
</evidence>
<evidence type="ECO:0000256" key="2">
    <source>
        <dbReference type="SAM" id="SignalP"/>
    </source>
</evidence>
<reference evidence="4 5" key="1">
    <citation type="submission" date="2019-11" db="EMBL/GenBank/DDBJ databases">
        <title>Winogradskyella ouciana sp. nov., isolated from the hadal seawater of the Mariana Trench.</title>
        <authorList>
            <person name="Liu R."/>
        </authorList>
    </citation>
    <scope>NUCLEOTIDE SEQUENCE [LARGE SCALE GENOMIC DNA]</scope>
    <source>
        <strain evidence="4 5">ZXX205</strain>
    </source>
</reference>
<organism evidence="4 5">
    <name type="scientific">Winogradskyella ouciana</name>
    <dbReference type="NCBI Taxonomy" id="2608631"/>
    <lineage>
        <taxon>Bacteria</taxon>
        <taxon>Pseudomonadati</taxon>
        <taxon>Bacteroidota</taxon>
        <taxon>Flavobacteriia</taxon>
        <taxon>Flavobacteriales</taxon>
        <taxon>Flavobacteriaceae</taxon>
        <taxon>Winogradskyella</taxon>
    </lineage>
</organism>
<evidence type="ECO:0000259" key="3">
    <source>
        <dbReference type="PROSITE" id="PS50222"/>
    </source>
</evidence>
<feature type="domain" description="EF-hand" evidence="3">
    <location>
        <begin position="63"/>
        <end position="98"/>
    </location>
</feature>
<gene>
    <name evidence="4" type="ORF">F1003_07205</name>
</gene>
<feature type="region of interest" description="Disordered" evidence="1">
    <location>
        <begin position="23"/>
        <end position="42"/>
    </location>
</feature>
<evidence type="ECO:0000313" key="5">
    <source>
        <dbReference type="Proteomes" id="UP000447545"/>
    </source>
</evidence>
<accession>A0A7K1GE81</accession>
<dbReference type="GO" id="GO:0005509">
    <property type="term" value="F:calcium ion binding"/>
    <property type="evidence" value="ECO:0007669"/>
    <property type="project" value="InterPro"/>
</dbReference>
<feature type="signal peptide" evidence="2">
    <location>
        <begin position="1"/>
        <end position="23"/>
    </location>
</feature>
<dbReference type="EMBL" id="WJYA01000004">
    <property type="protein sequence ID" value="MTE26718.1"/>
    <property type="molecule type" value="Genomic_DNA"/>
</dbReference>
<dbReference type="Gene3D" id="1.10.238.10">
    <property type="entry name" value="EF-hand"/>
    <property type="match status" value="1"/>
</dbReference>
<dbReference type="Proteomes" id="UP000447545">
    <property type="component" value="Unassembled WGS sequence"/>
</dbReference>
<comment type="caution">
    <text evidence="4">The sequence shown here is derived from an EMBL/GenBank/DDBJ whole genome shotgun (WGS) entry which is preliminary data.</text>
</comment>
<dbReference type="InterPro" id="IPR002048">
    <property type="entry name" value="EF_hand_dom"/>
</dbReference>
<dbReference type="CDD" id="cd00051">
    <property type="entry name" value="EFh"/>
    <property type="match status" value="1"/>
</dbReference>
<dbReference type="SUPFAM" id="SSF47473">
    <property type="entry name" value="EF-hand"/>
    <property type="match status" value="1"/>
</dbReference>
<dbReference type="InterPro" id="IPR018247">
    <property type="entry name" value="EF_Hand_1_Ca_BS"/>
</dbReference>
<dbReference type="RefSeq" id="WP_155088528.1">
    <property type="nucleotide sequence ID" value="NZ_WJYA01000004.1"/>
</dbReference>
<keyword evidence="2" id="KW-0732">Signal</keyword>
<dbReference type="AlphaFoldDB" id="A0A7K1GE81"/>
<dbReference type="PROSITE" id="PS50222">
    <property type="entry name" value="EF_HAND_2"/>
    <property type="match status" value="1"/>
</dbReference>
<feature type="compositionally biased region" description="Basic and acidic residues" evidence="1">
    <location>
        <begin position="24"/>
        <end position="42"/>
    </location>
</feature>
<sequence>MISKTLKVGLFVVAIGSMAFSNAQEREGKRKPNPEKIFKKLDSDANGSISLEEFKANRMKDESKAELLEKRFARMDADSSGELDMAEFKKALARMKGRKGRKPKHDDN</sequence>
<dbReference type="PROSITE" id="PS00018">
    <property type="entry name" value="EF_HAND_1"/>
    <property type="match status" value="1"/>
</dbReference>
<keyword evidence="5" id="KW-1185">Reference proteome</keyword>
<dbReference type="Pfam" id="PF13202">
    <property type="entry name" value="EF-hand_5"/>
    <property type="match status" value="2"/>
</dbReference>
<protein>
    <recommendedName>
        <fullName evidence="3">EF-hand domain-containing protein</fullName>
    </recommendedName>
</protein>